<dbReference type="SUPFAM" id="SSF50729">
    <property type="entry name" value="PH domain-like"/>
    <property type="match status" value="1"/>
</dbReference>
<dbReference type="Gene3D" id="2.30.29.30">
    <property type="entry name" value="Pleckstrin-homology domain (PH domain)/Phosphotyrosine-binding domain (PTB)"/>
    <property type="match status" value="1"/>
</dbReference>
<name>A0ABZ1D6G3_9TREE</name>
<organism evidence="5 6">
    <name type="scientific">Kwoniella shivajii</name>
    <dbReference type="NCBI Taxonomy" id="564305"/>
    <lineage>
        <taxon>Eukaryota</taxon>
        <taxon>Fungi</taxon>
        <taxon>Dikarya</taxon>
        <taxon>Basidiomycota</taxon>
        <taxon>Agaricomycotina</taxon>
        <taxon>Tremellomycetes</taxon>
        <taxon>Tremellales</taxon>
        <taxon>Cryptococcaceae</taxon>
        <taxon>Kwoniella</taxon>
    </lineage>
</organism>
<dbReference type="SUPFAM" id="SSF57850">
    <property type="entry name" value="RING/U-box"/>
    <property type="match status" value="1"/>
</dbReference>
<gene>
    <name evidence="5" type="ORF">IL334_006072</name>
</gene>
<feature type="region of interest" description="Disordered" evidence="3">
    <location>
        <begin position="1484"/>
        <end position="1521"/>
    </location>
</feature>
<feature type="region of interest" description="Disordered" evidence="3">
    <location>
        <begin position="381"/>
        <end position="575"/>
    </location>
</feature>
<dbReference type="InterPro" id="IPR036465">
    <property type="entry name" value="vWFA_dom_sf"/>
</dbReference>
<dbReference type="Gene3D" id="3.40.50.410">
    <property type="entry name" value="von Willebrand factor, type A domain"/>
    <property type="match status" value="1"/>
</dbReference>
<proteinExistence type="predicted"/>
<dbReference type="Proteomes" id="UP001329825">
    <property type="component" value="Chromosome 8"/>
</dbReference>
<accession>A0ABZ1D6G3</accession>
<evidence type="ECO:0000313" key="5">
    <source>
        <dbReference type="EMBL" id="WRT69089.1"/>
    </source>
</evidence>
<dbReference type="RefSeq" id="XP_062793828.1">
    <property type="nucleotide sequence ID" value="XM_062937777.1"/>
</dbReference>
<dbReference type="InterPro" id="IPR013083">
    <property type="entry name" value="Znf_RING/FYVE/PHD"/>
</dbReference>
<feature type="compositionally biased region" description="Polar residues" evidence="3">
    <location>
        <begin position="950"/>
        <end position="963"/>
    </location>
</feature>
<dbReference type="CDD" id="cd13246">
    <property type="entry name" value="PH_Scd1"/>
    <property type="match status" value="1"/>
</dbReference>
<evidence type="ECO:0000256" key="2">
    <source>
        <dbReference type="SAM" id="Coils"/>
    </source>
</evidence>
<evidence type="ECO:0000256" key="3">
    <source>
        <dbReference type="SAM" id="MobiDB-lite"/>
    </source>
</evidence>
<dbReference type="InterPro" id="IPR051266">
    <property type="entry name" value="CLCR"/>
</dbReference>
<feature type="compositionally biased region" description="Low complexity" evidence="3">
    <location>
        <begin position="556"/>
        <end position="573"/>
    </location>
</feature>
<feature type="coiled-coil region" evidence="2">
    <location>
        <begin position="1685"/>
        <end position="1712"/>
    </location>
</feature>
<feature type="compositionally biased region" description="Pro residues" evidence="3">
    <location>
        <begin position="287"/>
        <end position="296"/>
    </location>
</feature>
<dbReference type="Gene3D" id="3.30.40.10">
    <property type="entry name" value="Zinc/RING finger domain, C3HC4 (zinc finger)"/>
    <property type="match status" value="1"/>
</dbReference>
<dbReference type="InterPro" id="IPR033511">
    <property type="entry name" value="Cdc24/Scd1_PH_dom"/>
</dbReference>
<dbReference type="InterPro" id="IPR001841">
    <property type="entry name" value="Znf_RING"/>
</dbReference>
<keyword evidence="1" id="KW-0479">Metal-binding</keyword>
<dbReference type="SMART" id="SM00233">
    <property type="entry name" value="PH"/>
    <property type="match status" value="1"/>
</dbReference>
<keyword evidence="2" id="KW-0175">Coiled coil</keyword>
<feature type="region of interest" description="Disordered" evidence="3">
    <location>
        <begin position="846"/>
        <end position="908"/>
    </location>
</feature>
<evidence type="ECO:0000259" key="4">
    <source>
        <dbReference type="PROSITE" id="PS50089"/>
    </source>
</evidence>
<feature type="compositionally biased region" description="Low complexity" evidence="3">
    <location>
        <begin position="71"/>
        <end position="90"/>
    </location>
</feature>
<feature type="region of interest" description="Disordered" evidence="3">
    <location>
        <begin position="282"/>
        <end position="337"/>
    </location>
</feature>
<dbReference type="InterPro" id="IPR001849">
    <property type="entry name" value="PH_domain"/>
</dbReference>
<feature type="compositionally biased region" description="Low complexity" evidence="3">
    <location>
        <begin position="854"/>
        <end position="864"/>
    </location>
</feature>
<feature type="compositionally biased region" description="Low complexity" evidence="3">
    <location>
        <begin position="502"/>
        <end position="513"/>
    </location>
</feature>
<evidence type="ECO:0000256" key="1">
    <source>
        <dbReference type="PROSITE-ProRule" id="PRU00175"/>
    </source>
</evidence>
<dbReference type="GeneID" id="87958202"/>
<feature type="compositionally biased region" description="Polar residues" evidence="3">
    <location>
        <begin position="425"/>
        <end position="450"/>
    </location>
</feature>
<reference evidence="5 6" key="1">
    <citation type="submission" date="2024-01" db="EMBL/GenBank/DDBJ databases">
        <title>Comparative genomics of Cryptococcus and Kwoniella reveals pathogenesis evolution and contrasting modes of karyotype evolution via chromosome fusion or intercentromeric recombination.</title>
        <authorList>
            <person name="Coelho M.A."/>
            <person name="David-Palma M."/>
            <person name="Shea T."/>
            <person name="Bowers K."/>
            <person name="McGinley-Smith S."/>
            <person name="Mohammad A.W."/>
            <person name="Gnirke A."/>
            <person name="Yurkov A.M."/>
            <person name="Nowrousian M."/>
            <person name="Sun S."/>
            <person name="Cuomo C.A."/>
            <person name="Heitman J."/>
        </authorList>
    </citation>
    <scope>NUCLEOTIDE SEQUENCE [LARGE SCALE GENOMIC DNA]</scope>
    <source>
        <strain evidence="5">CBS 11374</strain>
    </source>
</reference>
<feature type="compositionally biased region" description="Low complexity" evidence="3">
    <location>
        <begin position="312"/>
        <end position="325"/>
    </location>
</feature>
<feature type="region of interest" description="Disordered" evidence="3">
    <location>
        <begin position="1"/>
        <end position="28"/>
    </location>
</feature>
<feature type="compositionally biased region" description="Basic residues" evidence="3">
    <location>
        <begin position="487"/>
        <end position="498"/>
    </location>
</feature>
<feature type="compositionally biased region" description="Low complexity" evidence="3">
    <location>
        <begin position="890"/>
        <end position="900"/>
    </location>
</feature>
<protein>
    <recommendedName>
        <fullName evidence="4">RING-type domain-containing protein</fullName>
    </recommendedName>
</protein>
<dbReference type="PANTHER" id="PTHR10579:SF43">
    <property type="entry name" value="ZINC FINGER (C3HC4-TYPE RING FINGER) FAMILY PROTEIN"/>
    <property type="match status" value="1"/>
</dbReference>
<dbReference type="InterPro" id="IPR011993">
    <property type="entry name" value="PH-like_dom_sf"/>
</dbReference>
<keyword evidence="1" id="KW-0862">Zinc</keyword>
<feature type="domain" description="RING-type" evidence="4">
    <location>
        <begin position="768"/>
        <end position="824"/>
    </location>
</feature>
<dbReference type="PANTHER" id="PTHR10579">
    <property type="entry name" value="CALCIUM-ACTIVATED CHLORIDE CHANNEL REGULATOR"/>
    <property type="match status" value="1"/>
</dbReference>
<feature type="compositionally biased region" description="Polar residues" evidence="3">
    <location>
        <begin position="297"/>
        <end position="308"/>
    </location>
</feature>
<dbReference type="PROSITE" id="PS50089">
    <property type="entry name" value="ZF_RING_2"/>
    <property type="match status" value="1"/>
</dbReference>
<feature type="region of interest" description="Disordered" evidence="3">
    <location>
        <begin position="47"/>
        <end position="100"/>
    </location>
</feature>
<dbReference type="EMBL" id="CP141888">
    <property type="protein sequence ID" value="WRT69089.1"/>
    <property type="molecule type" value="Genomic_DNA"/>
</dbReference>
<keyword evidence="6" id="KW-1185">Reference proteome</keyword>
<feature type="compositionally biased region" description="Basic and acidic residues" evidence="3">
    <location>
        <begin position="326"/>
        <end position="335"/>
    </location>
</feature>
<dbReference type="SUPFAM" id="SSF53300">
    <property type="entry name" value="vWA-like"/>
    <property type="match status" value="1"/>
</dbReference>
<feature type="region of interest" description="Disordered" evidence="3">
    <location>
        <begin position="649"/>
        <end position="668"/>
    </location>
</feature>
<dbReference type="Pfam" id="PF15411">
    <property type="entry name" value="PH_10"/>
    <property type="match status" value="1"/>
</dbReference>
<feature type="region of interest" description="Disordered" evidence="3">
    <location>
        <begin position="940"/>
        <end position="978"/>
    </location>
</feature>
<evidence type="ECO:0000313" key="6">
    <source>
        <dbReference type="Proteomes" id="UP001329825"/>
    </source>
</evidence>
<feature type="compositionally biased region" description="Polar residues" evidence="3">
    <location>
        <begin position="1492"/>
        <end position="1502"/>
    </location>
</feature>
<feature type="compositionally biased region" description="Polar residues" evidence="3">
    <location>
        <begin position="649"/>
        <end position="663"/>
    </location>
</feature>
<keyword evidence="1" id="KW-0863">Zinc-finger</keyword>
<sequence length="1752" mass="190593">MSFNTPPGQSSFDFGNDPIASTSTSSSTWRGLRRALSLGSGSNINSTCGGNKRQFRATNVSRLSRQLKGVTTTTTNSTTTTSTTTSSNTSANGSKGDYHRQLSETDISSCSDLRDVDGSIEDEWHNNMVVWKEGEGISIIGSGSINSNSRSRSIVSTLEREDVPSGPSSPCDTDHFSLSDYTTTTLPSFPNPPISLPSPLPTIIKDDGENKLNTIDILRSPFTSLGTHGSPPSDLDSSPTDPQFPFHPTTGANTYTNTDTNTDTHTKQNEKFVSSPVLIVSTSPQSPYRPPCPTLTPSPQFSSSNSPILITPGVCPSPGSSGPSSPDKHNKKDIDYIGGGNTLAPLIPINTSPASSSTHPLFFPSRLTLDTATSTKTNVPIITTEDANHSDSPLKRTISSNKKDNDSEDQSLQSPIVLSTRDVSDNNNVANRSSSIQSEDSMTFGDNQSQRRQRDWASYGDQNRSNPLPPQPASTDPLPGSYDTQHHQHHHHHHHHKPQPSVPVSTRTTSTISGGHNFRLTNVDPGESLSPPPSYGNFTNSSNSNSSRRDSKNTALSGSSGSSILSYSTTDSSSYRDRGHLNQHWQFGGQPDISTVFEEEGNSVEFGEDQNLKKDQYEFGIPVTLKSRSRENSDSGHPRYRTLTHQTSSNTLVNRPPTSSTKGYFSRERSGTIDSQAGTITSNHSGKSFNKVVHPFANTIIRPTSPVIPTSKSHNTFLSPQHPKRQESLALQNSRSSPNLAETYKMSQPAHQLALVSTEDDKDDEETCPVCVESLSFTYRLPGEKPHIVPDCGHALHEECFVTVYGDVPPEGSKKVLGVCGVCRQPMRMADGGNKRDKLAVLMGQSGHNPVRKSSQSAPSARSVSGRRQNPSPTPPDPNADDPLEGGNVSSSRSMHSESSQPKVVVPSISIRSEYPSIAKGHRKGKQVITAMVTVEVPSAGDRGRYPTKPRSQGMSRSASGDEQYSPPLPPSPRSASEIFGVPSTALSGSVSTPDPFAHVVNDLKHRVVDYKTSGLDQLGSLRLFDLLCVRKGQLIREFHVYLFQEALICVSEEKKSGFRGIFSPSSSVRSDHSGGSHHGRGVLKLKGRIYVRHVKKVVDTSVSGELSLTISMEDESLDSFILCFKDRSSHETWRSTINRLLEEVKGGHSKASRLMGLSAPRSANAPSSAGGSSMGMGFDLTSPSTTGYSVTPSTSTFPHREPSAGDLVYEQPIGPIHTPVDLVIVLSLPSPSFSNQLPLKVKLMKTSLSFILALLGPKDRISLVTCEMGINGIVRKTPFLSPCRYESRKRLEAFVDTLGSGRDGKDDFEVQVGREERYDVVTAVNVALDVVLQRKAKNPISGMVLISDTSDAIKRAQMDLVTARLDAANVPVHALGYGRSHDPSPLWMISNHTHGTYTFVKEWYHLRDSLAGVVGGLMSIAMDNMKLHLSCQENDFHVTKVSGTTQAIVSKNGKDVDIELRELRYGEIREILVELDLEKVESSDEQRYSGEGSSEFANNSESRQDGRVGGSQQGSTIRKSSSFNVDRRLGLDTLSVGDANALRDVVYEDALIDEVPVVEVDCSFHDPGVGRSVARLAHPVLLTVAILPSTAPLSSTPADPMIVRRRMELLASDMITRALLIASRRNFTHASRILRETKRIIETIVDGLRSHISSSLNHNGHSNGGRSKREAQTMFAIDGLSGTIQDLDSLLDGLEEHKELFERDHRNYSAQQAGVLRAQRSWTTRTPTERNYCTKEIGQIINLSGEWQGRS</sequence>